<reference evidence="1 2" key="1">
    <citation type="submission" date="2024-05" db="EMBL/GenBank/DDBJ databases">
        <title>Genome sequencing and assembly of Indian major carp, Cirrhinus mrigala (Hamilton, 1822).</title>
        <authorList>
            <person name="Mohindra V."/>
            <person name="Chowdhury L.M."/>
            <person name="Lal K."/>
            <person name="Jena J.K."/>
        </authorList>
    </citation>
    <scope>NUCLEOTIDE SEQUENCE [LARGE SCALE GENOMIC DNA]</scope>
    <source>
        <strain evidence="1">CM1030</strain>
        <tissue evidence="1">Blood</tissue>
    </source>
</reference>
<feature type="non-terminal residue" evidence="1">
    <location>
        <position position="55"/>
    </location>
</feature>
<gene>
    <name evidence="1" type="ORF">M9458_005228</name>
</gene>
<organism evidence="1 2">
    <name type="scientific">Cirrhinus mrigala</name>
    <name type="common">Mrigala</name>
    <dbReference type="NCBI Taxonomy" id="683832"/>
    <lineage>
        <taxon>Eukaryota</taxon>
        <taxon>Metazoa</taxon>
        <taxon>Chordata</taxon>
        <taxon>Craniata</taxon>
        <taxon>Vertebrata</taxon>
        <taxon>Euteleostomi</taxon>
        <taxon>Actinopterygii</taxon>
        <taxon>Neopterygii</taxon>
        <taxon>Teleostei</taxon>
        <taxon>Ostariophysi</taxon>
        <taxon>Cypriniformes</taxon>
        <taxon>Cyprinidae</taxon>
        <taxon>Labeoninae</taxon>
        <taxon>Labeonini</taxon>
        <taxon>Cirrhinus</taxon>
    </lineage>
</organism>
<feature type="non-terminal residue" evidence="1">
    <location>
        <position position="1"/>
    </location>
</feature>
<protein>
    <submittedName>
        <fullName evidence="1">Uncharacterized protein</fullName>
    </submittedName>
</protein>
<dbReference type="Proteomes" id="UP001529510">
    <property type="component" value="Unassembled WGS sequence"/>
</dbReference>
<accession>A0ABD0RDS5</accession>
<dbReference type="EMBL" id="JAMKFB020000003">
    <property type="protein sequence ID" value="KAL0196688.1"/>
    <property type="molecule type" value="Genomic_DNA"/>
</dbReference>
<proteinExistence type="predicted"/>
<evidence type="ECO:0000313" key="2">
    <source>
        <dbReference type="Proteomes" id="UP001529510"/>
    </source>
</evidence>
<name>A0ABD0RDS5_CIRMR</name>
<keyword evidence="2" id="KW-1185">Reference proteome</keyword>
<sequence>VFSCHAACSHSSRHSNCSRPCAAAPSPSCHCGHHGPHLRDQHSIHITTELGHHCA</sequence>
<evidence type="ECO:0000313" key="1">
    <source>
        <dbReference type="EMBL" id="KAL0196688.1"/>
    </source>
</evidence>
<dbReference type="AlphaFoldDB" id="A0ABD0RDS5"/>
<comment type="caution">
    <text evidence="1">The sequence shown here is derived from an EMBL/GenBank/DDBJ whole genome shotgun (WGS) entry which is preliminary data.</text>
</comment>